<feature type="signal peptide" evidence="1">
    <location>
        <begin position="1"/>
        <end position="24"/>
    </location>
</feature>
<dbReference type="OrthoDB" id="8448116at2"/>
<dbReference type="KEGG" id="vgo:GJW-30_1_01073"/>
<evidence type="ECO:0000256" key="1">
    <source>
        <dbReference type="SAM" id="SignalP"/>
    </source>
</evidence>
<dbReference type="AlphaFoldDB" id="A0A0S3PRN9"/>
<evidence type="ECO:0000313" key="2">
    <source>
        <dbReference type="EMBL" id="BAT58547.1"/>
    </source>
</evidence>
<evidence type="ECO:0000313" key="3">
    <source>
        <dbReference type="Proteomes" id="UP000236884"/>
    </source>
</evidence>
<protein>
    <recommendedName>
        <fullName evidence="4">Histidine phosphatase superfamily</fullName>
    </recommendedName>
</protein>
<accession>A0A0S3PRN9</accession>
<reference evidence="2 3" key="1">
    <citation type="submission" date="2015-08" db="EMBL/GenBank/DDBJ databases">
        <title>Investigation of the bacterial diversity of lava forest soil.</title>
        <authorList>
            <person name="Lee J.S."/>
        </authorList>
    </citation>
    <scope>NUCLEOTIDE SEQUENCE [LARGE SCALE GENOMIC DNA]</scope>
    <source>
        <strain evidence="2 3">GJW-30</strain>
    </source>
</reference>
<evidence type="ECO:0008006" key="4">
    <source>
        <dbReference type="Google" id="ProtNLM"/>
    </source>
</evidence>
<gene>
    <name evidence="2" type="ORF">GJW-30_1_01073</name>
</gene>
<keyword evidence="1" id="KW-0732">Signal</keyword>
<organism evidence="2 3">
    <name type="scientific">Variibacter gotjawalensis</name>
    <dbReference type="NCBI Taxonomy" id="1333996"/>
    <lineage>
        <taxon>Bacteria</taxon>
        <taxon>Pseudomonadati</taxon>
        <taxon>Pseudomonadota</taxon>
        <taxon>Alphaproteobacteria</taxon>
        <taxon>Hyphomicrobiales</taxon>
        <taxon>Nitrobacteraceae</taxon>
        <taxon>Variibacter</taxon>
    </lineage>
</organism>
<keyword evidence="3" id="KW-1185">Reference proteome</keyword>
<dbReference type="EMBL" id="AP014946">
    <property type="protein sequence ID" value="BAT58547.1"/>
    <property type="molecule type" value="Genomic_DNA"/>
</dbReference>
<dbReference type="Proteomes" id="UP000236884">
    <property type="component" value="Chromosome"/>
</dbReference>
<sequence length="242" mass="26778">MLRRSFAKLLLATMAIGSFISAAAATPEQIIILRHGEKQDAYRLCQVGVQRSLALAAQYLGKGAEQSLFSGGSKPDAFIAITLHTLELVSPSARSWNMPVILYSVLPMRGQTAAQTTAILNQRTQEAVRDVLANPAWDGKTVVMVWEHHHIADLALEKQFPNDKITLRQLFNLDVNTTLPETWSGDNFDYFWIVNFAKGSNRPTSVEVRKQVFTGSFASVPSNDWAKPPTYPANSKCEVNSN</sequence>
<dbReference type="RefSeq" id="WP_130364759.1">
    <property type="nucleotide sequence ID" value="NZ_AP014946.1"/>
</dbReference>
<name>A0A0S3PRN9_9BRAD</name>
<feature type="chain" id="PRO_5006615477" description="Histidine phosphatase superfamily" evidence="1">
    <location>
        <begin position="25"/>
        <end position="242"/>
    </location>
</feature>
<proteinExistence type="predicted"/>